<dbReference type="Proteomes" id="UP000626092">
    <property type="component" value="Unassembled WGS sequence"/>
</dbReference>
<accession>A0A834LLN1</accession>
<feature type="compositionally biased region" description="Basic and acidic residues" evidence="1">
    <location>
        <begin position="145"/>
        <end position="157"/>
    </location>
</feature>
<gene>
    <name evidence="2" type="ORF">RHSIM_Rhsim05G0120500</name>
</gene>
<name>A0A834LLN1_RHOSS</name>
<protein>
    <submittedName>
        <fullName evidence="2">Uncharacterized protein</fullName>
    </submittedName>
</protein>
<organism evidence="2 3">
    <name type="scientific">Rhododendron simsii</name>
    <name type="common">Sims's rhododendron</name>
    <dbReference type="NCBI Taxonomy" id="118357"/>
    <lineage>
        <taxon>Eukaryota</taxon>
        <taxon>Viridiplantae</taxon>
        <taxon>Streptophyta</taxon>
        <taxon>Embryophyta</taxon>
        <taxon>Tracheophyta</taxon>
        <taxon>Spermatophyta</taxon>
        <taxon>Magnoliopsida</taxon>
        <taxon>eudicotyledons</taxon>
        <taxon>Gunneridae</taxon>
        <taxon>Pentapetalae</taxon>
        <taxon>asterids</taxon>
        <taxon>Ericales</taxon>
        <taxon>Ericaceae</taxon>
        <taxon>Ericoideae</taxon>
        <taxon>Rhodoreae</taxon>
        <taxon>Rhododendron</taxon>
    </lineage>
</organism>
<keyword evidence="3" id="KW-1185">Reference proteome</keyword>
<evidence type="ECO:0000313" key="3">
    <source>
        <dbReference type="Proteomes" id="UP000626092"/>
    </source>
</evidence>
<reference evidence="2" key="1">
    <citation type="submission" date="2019-11" db="EMBL/GenBank/DDBJ databases">
        <authorList>
            <person name="Liu Y."/>
            <person name="Hou J."/>
            <person name="Li T.-Q."/>
            <person name="Guan C.-H."/>
            <person name="Wu X."/>
            <person name="Wu H.-Z."/>
            <person name="Ling F."/>
            <person name="Zhang R."/>
            <person name="Shi X.-G."/>
            <person name="Ren J.-P."/>
            <person name="Chen E.-F."/>
            <person name="Sun J.-M."/>
        </authorList>
    </citation>
    <scope>NUCLEOTIDE SEQUENCE</scope>
    <source>
        <strain evidence="2">Adult_tree_wgs_1</strain>
        <tissue evidence="2">Leaves</tissue>
    </source>
</reference>
<comment type="caution">
    <text evidence="2">The sequence shown here is derived from an EMBL/GenBank/DDBJ whole genome shotgun (WGS) entry which is preliminary data.</text>
</comment>
<feature type="region of interest" description="Disordered" evidence="1">
    <location>
        <begin position="133"/>
        <end position="160"/>
    </location>
</feature>
<feature type="region of interest" description="Disordered" evidence="1">
    <location>
        <begin position="377"/>
        <end position="411"/>
    </location>
</feature>
<evidence type="ECO:0000313" key="2">
    <source>
        <dbReference type="EMBL" id="KAF7144067.1"/>
    </source>
</evidence>
<evidence type="ECO:0000256" key="1">
    <source>
        <dbReference type="SAM" id="MobiDB-lite"/>
    </source>
</evidence>
<proteinExistence type="predicted"/>
<feature type="region of interest" description="Disordered" evidence="1">
    <location>
        <begin position="196"/>
        <end position="216"/>
    </location>
</feature>
<dbReference type="AlphaFoldDB" id="A0A834LLN1"/>
<dbReference type="EMBL" id="WJXA01000005">
    <property type="protein sequence ID" value="KAF7144067.1"/>
    <property type="molecule type" value="Genomic_DNA"/>
</dbReference>
<sequence length="432" mass="47944">MWASHGFSFADGLKDKIEGNESNKSNGASLTAKSIKSMVHSSEDICTSPRFYKGWSATRGFLRPRIFCLEHAIQIGEMLRSKDFQKIKAHTASIAEEIGSPFGYNDIPLGEASQEDLNLIDLAIDDEELDECGEDWTSKSGDLGSNRDSEFVNDHGGKSVSSQTVDSLIVATSGVENVEEVPIEDNEMIVEVEANDSTRGNGSERNEQSCAENSSVSLSTEVQSTMDFDIQRDHQITEEISSIHVASVVTSEGQCSMKSDGDVMKEKDASDLINSGENIDTSIEVLDCVESMEVALNTNVVGETQSDSENSCLPEKKEVENTGFTEVSPRSNARNGSKRRREVEFDFSSFIRSPWEGLRPRAMKDAKRGKTERTVMFENKPEARKRGEKPLDGLVSRKEKKEKGNRSNRCDLEGCRMSFHTKADLLLHKRNR</sequence>
<dbReference type="OrthoDB" id="9547406at2759"/>